<dbReference type="Proteomes" id="UP000838756">
    <property type="component" value="Unassembled WGS sequence"/>
</dbReference>
<protein>
    <submittedName>
        <fullName evidence="1">Jg165 protein</fullName>
    </submittedName>
</protein>
<reference evidence="1" key="1">
    <citation type="submission" date="2022-03" db="EMBL/GenBank/DDBJ databases">
        <authorList>
            <person name="Lindestad O."/>
        </authorList>
    </citation>
    <scope>NUCLEOTIDE SEQUENCE</scope>
</reference>
<evidence type="ECO:0000313" key="1">
    <source>
        <dbReference type="EMBL" id="CAH2211740.1"/>
    </source>
</evidence>
<comment type="caution">
    <text evidence="1">The sequence shown here is derived from an EMBL/GenBank/DDBJ whole genome shotgun (WGS) entry which is preliminary data.</text>
</comment>
<gene>
    <name evidence="1" type="primary">jg165</name>
    <name evidence="1" type="ORF">PAEG_LOCUS3449</name>
</gene>
<sequence>MLPKPTVPHEGSVVDLTQVCRATEWVGTVAERKYKDWLVMERMFFRFGVQGGSQACRLPDHCPALRVARAAVIFLDGQSGQVGAKCKMFYSFRCYFGQLSQGADRGAEEHMSVYLYQVGLLISTFEASSMYVCIDSSTGSESRFYSRRASKKLSKAVQ</sequence>
<dbReference type="AlphaFoldDB" id="A0A8S4QLE2"/>
<organism evidence="1 2">
    <name type="scientific">Pararge aegeria aegeria</name>
    <dbReference type="NCBI Taxonomy" id="348720"/>
    <lineage>
        <taxon>Eukaryota</taxon>
        <taxon>Metazoa</taxon>
        <taxon>Ecdysozoa</taxon>
        <taxon>Arthropoda</taxon>
        <taxon>Hexapoda</taxon>
        <taxon>Insecta</taxon>
        <taxon>Pterygota</taxon>
        <taxon>Neoptera</taxon>
        <taxon>Endopterygota</taxon>
        <taxon>Lepidoptera</taxon>
        <taxon>Glossata</taxon>
        <taxon>Ditrysia</taxon>
        <taxon>Papilionoidea</taxon>
        <taxon>Nymphalidae</taxon>
        <taxon>Satyrinae</taxon>
        <taxon>Satyrini</taxon>
        <taxon>Parargina</taxon>
        <taxon>Pararge</taxon>
    </lineage>
</organism>
<dbReference type="EMBL" id="CAKXAJ010011062">
    <property type="protein sequence ID" value="CAH2211740.1"/>
    <property type="molecule type" value="Genomic_DNA"/>
</dbReference>
<evidence type="ECO:0000313" key="2">
    <source>
        <dbReference type="Proteomes" id="UP000838756"/>
    </source>
</evidence>
<proteinExistence type="predicted"/>
<accession>A0A8S4QLE2</accession>
<keyword evidence="2" id="KW-1185">Reference proteome</keyword>
<name>A0A8S4QLE2_9NEOP</name>